<name>A0AB40B7W2_DIOCR</name>
<gene>
    <name evidence="2" type="primary">LOC120259954</name>
</gene>
<organism evidence="1 2">
    <name type="scientific">Dioscorea cayennensis subsp. rotundata</name>
    <name type="common">White Guinea yam</name>
    <name type="synonym">Dioscorea rotundata</name>
    <dbReference type="NCBI Taxonomy" id="55577"/>
    <lineage>
        <taxon>Eukaryota</taxon>
        <taxon>Viridiplantae</taxon>
        <taxon>Streptophyta</taxon>
        <taxon>Embryophyta</taxon>
        <taxon>Tracheophyta</taxon>
        <taxon>Spermatophyta</taxon>
        <taxon>Magnoliopsida</taxon>
        <taxon>Liliopsida</taxon>
        <taxon>Dioscoreales</taxon>
        <taxon>Dioscoreaceae</taxon>
        <taxon>Dioscorea</taxon>
    </lineage>
</organism>
<dbReference type="AlphaFoldDB" id="A0AB40B7W2"/>
<dbReference type="PANTHER" id="PTHR33067">
    <property type="entry name" value="RNA-DIRECTED DNA POLYMERASE-RELATED"/>
    <property type="match status" value="1"/>
</dbReference>
<dbReference type="Proteomes" id="UP001515500">
    <property type="component" value="Chromosome 5"/>
</dbReference>
<dbReference type="Gene3D" id="2.40.70.10">
    <property type="entry name" value="Acid Proteases"/>
    <property type="match status" value="1"/>
</dbReference>
<protein>
    <submittedName>
        <fullName evidence="2">Uncharacterized protein LOC120259954</fullName>
    </submittedName>
</protein>
<accession>A0AB40B7W2</accession>
<dbReference type="InterPro" id="IPR021109">
    <property type="entry name" value="Peptidase_aspartic_dom_sf"/>
</dbReference>
<keyword evidence="1" id="KW-1185">Reference proteome</keyword>
<dbReference type="PANTHER" id="PTHR33067:SF9">
    <property type="entry name" value="RNA-DIRECTED DNA POLYMERASE"/>
    <property type="match status" value="1"/>
</dbReference>
<dbReference type="GeneID" id="120259954"/>
<sequence length="178" mass="19932">MLKTLDINVPLVEAAAQIPRYAKFLKELLTNKRKLEEISTITLSEECSAIISNRIPKKEKDLGGFIISCTVGGMLDVKALTDLWANINLMPDKIFQKLALVDFGILDLDDKVEVPLILGCPFLATSQALIDVKDGQMVLRVGDEKMVFKLRDAMCHSMDDDYMCYALDIIDDCVLDFI</sequence>
<proteinExistence type="predicted"/>
<evidence type="ECO:0000313" key="2">
    <source>
        <dbReference type="RefSeq" id="XP_039123341.1"/>
    </source>
</evidence>
<dbReference type="RefSeq" id="XP_039123341.1">
    <property type="nucleotide sequence ID" value="XM_039267407.1"/>
</dbReference>
<evidence type="ECO:0000313" key="1">
    <source>
        <dbReference type="Proteomes" id="UP001515500"/>
    </source>
</evidence>
<reference evidence="2" key="1">
    <citation type="submission" date="2025-08" db="UniProtKB">
        <authorList>
            <consortium name="RefSeq"/>
        </authorList>
    </citation>
    <scope>IDENTIFICATION</scope>
</reference>